<sequence>MVLRILKAVLGVGVTVDTVLSETTISPGGTLHGEVKFTGGEVDQKVEGITLEFTALVENDAKGESHTSTYHFHRAQVSGPFQLAQGSTHSVQFEIPVPWETPVNSLDGRPLPGMTLGVSTELALDKAFDKGDLDPLTVEPLPVQAAALRAMETLGFVFQVADLEAGTIPGSHMPFYQEIEYWPSGDFRDSFQEVEMTFVSGKSTTDIVLQADDRGSLTSPSHDTYQRFTVNNDEPGDLVEQLRGQLQQLASRRTA</sequence>
<dbReference type="OrthoDB" id="3431481at2"/>
<keyword evidence="3" id="KW-1185">Reference proteome</keyword>
<dbReference type="PANTHER" id="PTHR40053">
    <property type="entry name" value="SPORULATION-CONTROL PROTEIN SPO0M"/>
    <property type="match status" value="1"/>
</dbReference>
<dbReference type="AlphaFoldDB" id="A0A543AQV8"/>
<dbReference type="Proteomes" id="UP000317043">
    <property type="component" value="Unassembled WGS sequence"/>
</dbReference>
<dbReference type="EMBL" id="VFOW01000001">
    <property type="protein sequence ID" value="TQL74967.1"/>
    <property type="molecule type" value="Genomic_DNA"/>
</dbReference>
<name>A0A543AQV8_9ACTN</name>
<dbReference type="InParanoid" id="A0A543AQV8"/>
<gene>
    <name evidence="2" type="ORF">FB566_0458</name>
</gene>
<proteinExistence type="predicted"/>
<accession>A0A543AQV8</accession>
<feature type="region of interest" description="Disordered" evidence="1">
    <location>
        <begin position="213"/>
        <end position="232"/>
    </location>
</feature>
<evidence type="ECO:0000313" key="3">
    <source>
        <dbReference type="Proteomes" id="UP000317043"/>
    </source>
</evidence>
<protein>
    <submittedName>
        <fullName evidence="2">Sporulation-control protein</fullName>
    </submittedName>
</protein>
<comment type="caution">
    <text evidence="2">The sequence shown here is derived from an EMBL/GenBank/DDBJ whole genome shotgun (WGS) entry which is preliminary data.</text>
</comment>
<reference evidence="2 3" key="1">
    <citation type="submission" date="2019-06" db="EMBL/GenBank/DDBJ databases">
        <title>Sequencing the genomes of 1000 actinobacteria strains.</title>
        <authorList>
            <person name="Klenk H.-P."/>
        </authorList>
    </citation>
    <scope>NUCLEOTIDE SEQUENCE [LARGE SCALE GENOMIC DNA]</scope>
    <source>
        <strain evidence="2 3">DSM 45928</strain>
    </source>
</reference>
<organism evidence="2 3">
    <name type="scientific">Stackebrandtia endophytica</name>
    <dbReference type="NCBI Taxonomy" id="1496996"/>
    <lineage>
        <taxon>Bacteria</taxon>
        <taxon>Bacillati</taxon>
        <taxon>Actinomycetota</taxon>
        <taxon>Actinomycetes</taxon>
        <taxon>Glycomycetales</taxon>
        <taxon>Glycomycetaceae</taxon>
        <taxon>Stackebrandtia</taxon>
    </lineage>
</organism>
<dbReference type="PANTHER" id="PTHR40053:SF1">
    <property type="entry name" value="SPORULATION-CONTROL PROTEIN SPO0M"/>
    <property type="match status" value="1"/>
</dbReference>
<dbReference type="InterPro" id="IPR009776">
    <property type="entry name" value="Spore_0_M"/>
</dbReference>
<evidence type="ECO:0000313" key="2">
    <source>
        <dbReference type="EMBL" id="TQL74967.1"/>
    </source>
</evidence>
<dbReference type="Pfam" id="PF07070">
    <property type="entry name" value="Spo0M"/>
    <property type="match status" value="1"/>
</dbReference>
<dbReference type="RefSeq" id="WP_142034463.1">
    <property type="nucleotide sequence ID" value="NZ_JBHTGS010000002.1"/>
</dbReference>
<feature type="compositionally biased region" description="Polar residues" evidence="1">
    <location>
        <begin position="216"/>
        <end position="232"/>
    </location>
</feature>
<evidence type="ECO:0000256" key="1">
    <source>
        <dbReference type="SAM" id="MobiDB-lite"/>
    </source>
</evidence>